<dbReference type="Proteomes" id="UP000182983">
    <property type="component" value="Unassembled WGS sequence"/>
</dbReference>
<sequence length="166" mass="18220">MRIHAALVTALLWAASSPLAHAQDDSPLAALVALQPLPDPTPPDIDAVLKAQWPAYYRSTGDLGFGPEQVRAGRIDLDRDGKAELFLLLDSPDWVTDSGGPLMVARWTDQGWAPVGWSYAGPEEVFLTVERVGEWSTIRTPAYWLRWAGKAYRATPRAIEASPRAE</sequence>
<feature type="signal peptide" evidence="1">
    <location>
        <begin position="1"/>
        <end position="22"/>
    </location>
</feature>
<name>A0A1H6JP38_MAGFU</name>
<dbReference type="RefSeq" id="WP_074770550.1">
    <property type="nucleotide sequence ID" value="NZ_FNWO01000020.1"/>
</dbReference>
<proteinExistence type="predicted"/>
<protein>
    <submittedName>
        <fullName evidence="2">Uncharacterized protein</fullName>
    </submittedName>
</protein>
<feature type="chain" id="PRO_5010384467" evidence="1">
    <location>
        <begin position="23"/>
        <end position="166"/>
    </location>
</feature>
<evidence type="ECO:0000313" key="3">
    <source>
        <dbReference type="Proteomes" id="UP000182983"/>
    </source>
</evidence>
<gene>
    <name evidence="2" type="ORF">SAMN04244559_03277</name>
</gene>
<dbReference type="EMBL" id="FNWO01000020">
    <property type="protein sequence ID" value="SEH64216.1"/>
    <property type="molecule type" value="Genomic_DNA"/>
</dbReference>
<evidence type="ECO:0000256" key="1">
    <source>
        <dbReference type="SAM" id="SignalP"/>
    </source>
</evidence>
<accession>A0A1H6JP38</accession>
<organism evidence="2 3">
    <name type="scientific">Magnetospirillum fulvum</name>
    <name type="common">Rhodospirillum fulvum</name>
    <dbReference type="NCBI Taxonomy" id="1082"/>
    <lineage>
        <taxon>Bacteria</taxon>
        <taxon>Pseudomonadati</taxon>
        <taxon>Pseudomonadota</taxon>
        <taxon>Alphaproteobacteria</taxon>
        <taxon>Rhodospirillales</taxon>
        <taxon>Rhodospirillaceae</taxon>
        <taxon>Magnetospirillum</taxon>
    </lineage>
</organism>
<dbReference type="OrthoDB" id="7348840at2"/>
<evidence type="ECO:0000313" key="2">
    <source>
        <dbReference type="EMBL" id="SEH64216.1"/>
    </source>
</evidence>
<keyword evidence="1" id="KW-0732">Signal</keyword>
<reference evidence="3" key="1">
    <citation type="submission" date="2016-10" db="EMBL/GenBank/DDBJ databases">
        <authorList>
            <person name="Varghese N."/>
            <person name="Submissions S."/>
        </authorList>
    </citation>
    <scope>NUCLEOTIDE SEQUENCE [LARGE SCALE GENOMIC DNA]</scope>
    <source>
        <strain evidence="3">DSM 13234</strain>
    </source>
</reference>
<dbReference type="AlphaFoldDB" id="A0A1H6JP38"/>
<keyword evidence="3" id="KW-1185">Reference proteome</keyword>